<dbReference type="AlphaFoldDB" id="A0A9K3IZL7"/>
<keyword evidence="3" id="KW-1185">Reference proteome</keyword>
<accession>A0A9K3IZL7</accession>
<feature type="transmembrane region" description="Helical" evidence="1">
    <location>
        <begin position="54"/>
        <end position="72"/>
    </location>
</feature>
<comment type="caution">
    <text evidence="2">The sequence shown here is derived from an EMBL/GenBank/DDBJ whole genome shotgun (WGS) entry which is preliminary data.</text>
</comment>
<protein>
    <submittedName>
        <fullName evidence="2">Uncharacterized protein</fullName>
    </submittedName>
</protein>
<name>A0A9K3IZL7_HELAN</name>
<dbReference type="Gramene" id="mRNA:HanXRQr2_Chr05g0203961">
    <property type="protein sequence ID" value="CDS:HanXRQr2_Chr05g0203961.1"/>
    <property type="gene ID" value="HanXRQr2_Chr05g0203961"/>
</dbReference>
<keyword evidence="1" id="KW-1133">Transmembrane helix</keyword>
<evidence type="ECO:0000313" key="2">
    <source>
        <dbReference type="EMBL" id="KAF5805015.1"/>
    </source>
</evidence>
<reference evidence="2" key="2">
    <citation type="submission" date="2020-06" db="EMBL/GenBank/DDBJ databases">
        <title>Helianthus annuus Genome sequencing and assembly Release 2.</title>
        <authorList>
            <person name="Gouzy J."/>
            <person name="Langlade N."/>
            <person name="Munos S."/>
        </authorList>
    </citation>
    <scope>NUCLEOTIDE SEQUENCE</scope>
    <source>
        <tissue evidence="2">Leaves</tissue>
    </source>
</reference>
<keyword evidence="1" id="KW-0812">Transmembrane</keyword>
<feature type="transmembrane region" description="Helical" evidence="1">
    <location>
        <begin position="30"/>
        <end position="48"/>
    </location>
</feature>
<evidence type="ECO:0000313" key="3">
    <source>
        <dbReference type="Proteomes" id="UP000215914"/>
    </source>
</evidence>
<evidence type="ECO:0000256" key="1">
    <source>
        <dbReference type="SAM" id="Phobius"/>
    </source>
</evidence>
<proteinExistence type="predicted"/>
<sequence length="77" mass="9476">MFLNGPFRYCFGKEFLGILVVNTHDRMHLIGFRLFNLWQILMIIIGQFQKDDIIIFQFALIFWSWRAHYLPFTRWSF</sequence>
<dbReference type="Proteomes" id="UP000215914">
    <property type="component" value="Unassembled WGS sequence"/>
</dbReference>
<dbReference type="EMBL" id="MNCJ02000320">
    <property type="protein sequence ID" value="KAF5805015.1"/>
    <property type="molecule type" value="Genomic_DNA"/>
</dbReference>
<gene>
    <name evidence="2" type="ORF">HanXRQr2_Chr05g0203961</name>
</gene>
<reference evidence="2" key="1">
    <citation type="journal article" date="2017" name="Nature">
        <title>The sunflower genome provides insights into oil metabolism, flowering and Asterid evolution.</title>
        <authorList>
            <person name="Badouin H."/>
            <person name="Gouzy J."/>
            <person name="Grassa C.J."/>
            <person name="Murat F."/>
            <person name="Staton S.E."/>
            <person name="Cottret L."/>
            <person name="Lelandais-Briere C."/>
            <person name="Owens G.L."/>
            <person name="Carrere S."/>
            <person name="Mayjonade B."/>
            <person name="Legrand L."/>
            <person name="Gill N."/>
            <person name="Kane N.C."/>
            <person name="Bowers J.E."/>
            <person name="Hubner S."/>
            <person name="Bellec A."/>
            <person name="Berard A."/>
            <person name="Berges H."/>
            <person name="Blanchet N."/>
            <person name="Boniface M.C."/>
            <person name="Brunel D."/>
            <person name="Catrice O."/>
            <person name="Chaidir N."/>
            <person name="Claudel C."/>
            <person name="Donnadieu C."/>
            <person name="Faraut T."/>
            <person name="Fievet G."/>
            <person name="Helmstetter N."/>
            <person name="King M."/>
            <person name="Knapp S.J."/>
            <person name="Lai Z."/>
            <person name="Le Paslier M.C."/>
            <person name="Lippi Y."/>
            <person name="Lorenzon L."/>
            <person name="Mandel J.R."/>
            <person name="Marage G."/>
            <person name="Marchand G."/>
            <person name="Marquand E."/>
            <person name="Bret-Mestries E."/>
            <person name="Morien E."/>
            <person name="Nambeesan S."/>
            <person name="Nguyen T."/>
            <person name="Pegot-Espagnet P."/>
            <person name="Pouilly N."/>
            <person name="Raftis F."/>
            <person name="Sallet E."/>
            <person name="Schiex T."/>
            <person name="Thomas J."/>
            <person name="Vandecasteele C."/>
            <person name="Vares D."/>
            <person name="Vear F."/>
            <person name="Vautrin S."/>
            <person name="Crespi M."/>
            <person name="Mangin B."/>
            <person name="Burke J.M."/>
            <person name="Salse J."/>
            <person name="Munos S."/>
            <person name="Vincourt P."/>
            <person name="Rieseberg L.H."/>
            <person name="Langlade N.B."/>
        </authorList>
    </citation>
    <scope>NUCLEOTIDE SEQUENCE</scope>
    <source>
        <tissue evidence="2">Leaves</tissue>
    </source>
</reference>
<organism evidence="2 3">
    <name type="scientific">Helianthus annuus</name>
    <name type="common">Common sunflower</name>
    <dbReference type="NCBI Taxonomy" id="4232"/>
    <lineage>
        <taxon>Eukaryota</taxon>
        <taxon>Viridiplantae</taxon>
        <taxon>Streptophyta</taxon>
        <taxon>Embryophyta</taxon>
        <taxon>Tracheophyta</taxon>
        <taxon>Spermatophyta</taxon>
        <taxon>Magnoliopsida</taxon>
        <taxon>eudicotyledons</taxon>
        <taxon>Gunneridae</taxon>
        <taxon>Pentapetalae</taxon>
        <taxon>asterids</taxon>
        <taxon>campanulids</taxon>
        <taxon>Asterales</taxon>
        <taxon>Asteraceae</taxon>
        <taxon>Asteroideae</taxon>
        <taxon>Heliantheae alliance</taxon>
        <taxon>Heliantheae</taxon>
        <taxon>Helianthus</taxon>
    </lineage>
</organism>
<keyword evidence="1" id="KW-0472">Membrane</keyword>